<name>A0ABP8MIC1_9BACT</name>
<dbReference type="EMBL" id="BAABHD010000010">
    <property type="protein sequence ID" value="GAA4450070.1"/>
    <property type="molecule type" value="Genomic_DNA"/>
</dbReference>
<gene>
    <name evidence="2" type="ORF">GCM10023189_10150</name>
</gene>
<evidence type="ECO:0000313" key="3">
    <source>
        <dbReference type="Proteomes" id="UP001501175"/>
    </source>
</evidence>
<keyword evidence="3" id="KW-1185">Reference proteome</keyword>
<organism evidence="2 3">
    <name type="scientific">Nibrella saemangeumensis</name>
    <dbReference type="NCBI Taxonomy" id="1084526"/>
    <lineage>
        <taxon>Bacteria</taxon>
        <taxon>Pseudomonadati</taxon>
        <taxon>Bacteroidota</taxon>
        <taxon>Cytophagia</taxon>
        <taxon>Cytophagales</taxon>
        <taxon>Spirosomataceae</taxon>
        <taxon>Nibrella</taxon>
    </lineage>
</organism>
<dbReference type="GO" id="GO:0004497">
    <property type="term" value="F:monooxygenase activity"/>
    <property type="evidence" value="ECO:0007669"/>
    <property type="project" value="UniProtKB-KW"/>
</dbReference>
<sequence length="97" mass="11502">MLIRIVRMTFQPDKLDEFMVIFNQSKDRIRTFPGCRHLELLQDIDKPNVRMTYSLWESADELEAYRQSELFRTTWAATKVLFADKPVAFSAEKITEL</sequence>
<protein>
    <submittedName>
        <fullName evidence="2">Quinol monooxygenase</fullName>
    </submittedName>
</protein>
<dbReference type="InterPro" id="IPR011008">
    <property type="entry name" value="Dimeric_a/b-barrel"/>
</dbReference>
<proteinExistence type="predicted"/>
<keyword evidence="2" id="KW-0560">Oxidoreductase</keyword>
<dbReference type="RefSeq" id="WP_345241237.1">
    <property type="nucleotide sequence ID" value="NZ_BAABHD010000010.1"/>
</dbReference>
<dbReference type="PROSITE" id="PS51725">
    <property type="entry name" value="ABM"/>
    <property type="match status" value="1"/>
</dbReference>
<dbReference type="InterPro" id="IPR007138">
    <property type="entry name" value="ABM_dom"/>
</dbReference>
<evidence type="ECO:0000259" key="1">
    <source>
        <dbReference type="PROSITE" id="PS51725"/>
    </source>
</evidence>
<dbReference type="Gene3D" id="3.30.70.100">
    <property type="match status" value="1"/>
</dbReference>
<dbReference type="Pfam" id="PF03992">
    <property type="entry name" value="ABM"/>
    <property type="match status" value="1"/>
</dbReference>
<dbReference type="Proteomes" id="UP001501175">
    <property type="component" value="Unassembled WGS sequence"/>
</dbReference>
<dbReference type="SUPFAM" id="SSF54909">
    <property type="entry name" value="Dimeric alpha+beta barrel"/>
    <property type="match status" value="1"/>
</dbReference>
<comment type="caution">
    <text evidence="2">The sequence shown here is derived from an EMBL/GenBank/DDBJ whole genome shotgun (WGS) entry which is preliminary data.</text>
</comment>
<feature type="domain" description="ABM" evidence="1">
    <location>
        <begin position="2"/>
        <end position="93"/>
    </location>
</feature>
<evidence type="ECO:0000313" key="2">
    <source>
        <dbReference type="EMBL" id="GAA4450070.1"/>
    </source>
</evidence>
<reference evidence="3" key="1">
    <citation type="journal article" date="2019" name="Int. J. Syst. Evol. Microbiol.">
        <title>The Global Catalogue of Microorganisms (GCM) 10K type strain sequencing project: providing services to taxonomists for standard genome sequencing and annotation.</title>
        <authorList>
            <consortium name="The Broad Institute Genomics Platform"/>
            <consortium name="The Broad Institute Genome Sequencing Center for Infectious Disease"/>
            <person name="Wu L."/>
            <person name="Ma J."/>
        </authorList>
    </citation>
    <scope>NUCLEOTIDE SEQUENCE [LARGE SCALE GENOMIC DNA]</scope>
    <source>
        <strain evidence="3">JCM 17927</strain>
    </source>
</reference>
<accession>A0ABP8MIC1</accession>
<keyword evidence="2" id="KW-0503">Monooxygenase</keyword>